<accession>S8AG67</accession>
<gene>
    <name evidence="3" type="ORF">H072_6048</name>
</gene>
<evidence type="ECO:0000313" key="4">
    <source>
        <dbReference type="Proteomes" id="UP000015100"/>
    </source>
</evidence>
<dbReference type="EMBL" id="AQGS01000434">
    <property type="protein sequence ID" value="EPS40161.1"/>
    <property type="molecule type" value="Genomic_DNA"/>
</dbReference>
<dbReference type="GO" id="GO:0008270">
    <property type="term" value="F:zinc ion binding"/>
    <property type="evidence" value="ECO:0007669"/>
    <property type="project" value="InterPro"/>
</dbReference>
<sequence length="284" mass="32003">MPPVGLEPKQDQLRTLLPSSSASSIRPPMVAKATRKPRAKNACVSCKQLKAKCSEETPRCANCRDNEVVCVYNIEETPGYRREVIRNRLRQNQSEIDKYKSILDYIKNASLPALHRVLEALKGPASIEEILLLISQGVDSILPTEVDSSIPQFETPSGTDSVNQAPEVDLATTDTRFLANSWNPSLVDRPIDSDAVHGQQPWTSVPNETELVSHLISSYMTLHHPTWNLLEYDTLQAGRKPNDIQYHPPIFMNTVFADAHNWIPIGISPYYQLEYIQPYQFLHA</sequence>
<dbReference type="Pfam" id="PF00172">
    <property type="entry name" value="Zn_clus"/>
    <property type="match status" value="1"/>
</dbReference>
<dbReference type="OrthoDB" id="2593732at2759"/>
<dbReference type="PROSITE" id="PS00463">
    <property type="entry name" value="ZN2_CY6_FUNGAL_1"/>
    <property type="match status" value="1"/>
</dbReference>
<protein>
    <recommendedName>
        <fullName evidence="2">Zn(2)-C6 fungal-type domain-containing protein</fullName>
    </recommendedName>
</protein>
<keyword evidence="1" id="KW-0539">Nucleus</keyword>
<dbReference type="Gene3D" id="4.10.240.10">
    <property type="entry name" value="Zn(2)-C6 fungal-type DNA-binding domain"/>
    <property type="match status" value="1"/>
</dbReference>
<name>S8AG67_DACHA</name>
<evidence type="ECO:0000256" key="1">
    <source>
        <dbReference type="ARBA" id="ARBA00023242"/>
    </source>
</evidence>
<evidence type="ECO:0000313" key="3">
    <source>
        <dbReference type="EMBL" id="EPS40161.1"/>
    </source>
</evidence>
<feature type="domain" description="Zn(2)-C6 fungal-type" evidence="2">
    <location>
        <begin position="42"/>
        <end position="72"/>
    </location>
</feature>
<proteinExistence type="predicted"/>
<dbReference type="CDD" id="cd00067">
    <property type="entry name" value="GAL4"/>
    <property type="match status" value="1"/>
</dbReference>
<organism evidence="3 4">
    <name type="scientific">Dactylellina haptotyla (strain CBS 200.50)</name>
    <name type="common">Nematode-trapping fungus</name>
    <name type="synonym">Monacrosporium haptotylum</name>
    <dbReference type="NCBI Taxonomy" id="1284197"/>
    <lineage>
        <taxon>Eukaryota</taxon>
        <taxon>Fungi</taxon>
        <taxon>Dikarya</taxon>
        <taxon>Ascomycota</taxon>
        <taxon>Pezizomycotina</taxon>
        <taxon>Orbiliomycetes</taxon>
        <taxon>Orbiliales</taxon>
        <taxon>Orbiliaceae</taxon>
        <taxon>Dactylellina</taxon>
    </lineage>
</organism>
<dbReference type="SUPFAM" id="SSF57701">
    <property type="entry name" value="Zn2/Cys6 DNA-binding domain"/>
    <property type="match status" value="1"/>
</dbReference>
<dbReference type="SMART" id="SM00066">
    <property type="entry name" value="GAL4"/>
    <property type="match status" value="1"/>
</dbReference>
<dbReference type="Proteomes" id="UP000015100">
    <property type="component" value="Unassembled WGS sequence"/>
</dbReference>
<comment type="caution">
    <text evidence="3">The sequence shown here is derived from an EMBL/GenBank/DDBJ whole genome shotgun (WGS) entry which is preliminary data.</text>
</comment>
<dbReference type="PANTHER" id="PTHR47256:SF3">
    <property type="entry name" value="ZN(II)2CYS6 TRANSCRIPTION FACTOR (EUROFUNG)"/>
    <property type="match status" value="1"/>
</dbReference>
<dbReference type="InterPro" id="IPR036864">
    <property type="entry name" value="Zn2-C6_fun-type_DNA-bd_sf"/>
</dbReference>
<reference evidence="3 4" key="1">
    <citation type="journal article" date="2013" name="PLoS Genet.">
        <title>Genomic mechanisms accounting for the adaptation to parasitism in nematode-trapping fungi.</title>
        <authorList>
            <person name="Meerupati T."/>
            <person name="Andersson K.M."/>
            <person name="Friman E."/>
            <person name="Kumar D."/>
            <person name="Tunlid A."/>
            <person name="Ahren D."/>
        </authorList>
    </citation>
    <scope>NUCLEOTIDE SEQUENCE [LARGE SCALE GENOMIC DNA]</scope>
    <source>
        <strain evidence="3 4">CBS 200.50</strain>
    </source>
</reference>
<dbReference type="HOGENOM" id="CLU_980119_0_0_1"/>
<reference evidence="4" key="2">
    <citation type="submission" date="2013-04" db="EMBL/GenBank/DDBJ databases">
        <title>Genomic mechanisms accounting for the adaptation to parasitism in nematode-trapping fungi.</title>
        <authorList>
            <person name="Ahren D.G."/>
        </authorList>
    </citation>
    <scope>NUCLEOTIDE SEQUENCE [LARGE SCALE GENOMIC DNA]</scope>
    <source>
        <strain evidence="4">CBS 200.50</strain>
    </source>
</reference>
<dbReference type="AlphaFoldDB" id="S8AG67"/>
<dbReference type="eggNOG" id="ENOG502SZMF">
    <property type="taxonomic scope" value="Eukaryota"/>
</dbReference>
<dbReference type="InterPro" id="IPR001138">
    <property type="entry name" value="Zn2Cys6_DnaBD"/>
</dbReference>
<keyword evidence="4" id="KW-1185">Reference proteome</keyword>
<dbReference type="GO" id="GO:0000981">
    <property type="term" value="F:DNA-binding transcription factor activity, RNA polymerase II-specific"/>
    <property type="evidence" value="ECO:0007669"/>
    <property type="project" value="InterPro"/>
</dbReference>
<dbReference type="PANTHER" id="PTHR47256">
    <property type="entry name" value="ZN(II)2CYS6 TRANSCRIPTION FACTOR (EUROFUNG)-RELATED"/>
    <property type="match status" value="1"/>
</dbReference>
<dbReference type="PROSITE" id="PS50048">
    <property type="entry name" value="ZN2_CY6_FUNGAL_2"/>
    <property type="match status" value="1"/>
</dbReference>
<evidence type="ECO:0000259" key="2">
    <source>
        <dbReference type="PROSITE" id="PS50048"/>
    </source>
</evidence>
<dbReference type="InterPro" id="IPR053187">
    <property type="entry name" value="Notoamide_regulator"/>
</dbReference>